<organism evidence="1 2">
    <name type="scientific">Trichonephila clavipes</name>
    <name type="common">Golden silk orbweaver</name>
    <name type="synonym">Nephila clavipes</name>
    <dbReference type="NCBI Taxonomy" id="2585209"/>
    <lineage>
        <taxon>Eukaryota</taxon>
        <taxon>Metazoa</taxon>
        <taxon>Ecdysozoa</taxon>
        <taxon>Arthropoda</taxon>
        <taxon>Chelicerata</taxon>
        <taxon>Arachnida</taxon>
        <taxon>Araneae</taxon>
        <taxon>Araneomorphae</taxon>
        <taxon>Entelegynae</taxon>
        <taxon>Araneoidea</taxon>
        <taxon>Nephilidae</taxon>
        <taxon>Trichonephila</taxon>
    </lineage>
</organism>
<keyword evidence="2" id="KW-1185">Reference proteome</keyword>
<dbReference type="Proteomes" id="UP000887159">
    <property type="component" value="Unassembled WGS sequence"/>
</dbReference>
<protein>
    <submittedName>
        <fullName evidence="1">Uncharacterized protein</fullName>
    </submittedName>
</protein>
<evidence type="ECO:0000313" key="1">
    <source>
        <dbReference type="EMBL" id="GFX98212.1"/>
    </source>
</evidence>
<sequence length="116" mass="12976">MECQPSDIKIYPPKRLNFKGDGNFGVLISLLCKPVTASHSVRTRRCTCVTDLNSVNQTLHNSITHFPSPVQQENYGIGNALEEAVDLARQINSEVDSDDIQELLDFHNHDILEINA</sequence>
<accession>A0A8X6RSF6</accession>
<comment type="caution">
    <text evidence="1">The sequence shown here is derived from an EMBL/GenBank/DDBJ whole genome shotgun (WGS) entry which is preliminary data.</text>
</comment>
<proteinExistence type="predicted"/>
<dbReference type="AlphaFoldDB" id="A0A8X6RSF6"/>
<gene>
    <name evidence="1" type="ORF">TNCV_4908551</name>
</gene>
<reference evidence="1" key="1">
    <citation type="submission" date="2020-08" db="EMBL/GenBank/DDBJ databases">
        <title>Multicomponent nature underlies the extraordinary mechanical properties of spider dragline silk.</title>
        <authorList>
            <person name="Kono N."/>
            <person name="Nakamura H."/>
            <person name="Mori M."/>
            <person name="Yoshida Y."/>
            <person name="Ohtoshi R."/>
            <person name="Malay A.D."/>
            <person name="Moran D.A.P."/>
            <person name="Tomita M."/>
            <person name="Numata K."/>
            <person name="Arakawa K."/>
        </authorList>
    </citation>
    <scope>NUCLEOTIDE SEQUENCE</scope>
</reference>
<name>A0A8X6RSF6_TRICX</name>
<dbReference type="EMBL" id="BMAU01021201">
    <property type="protein sequence ID" value="GFX98212.1"/>
    <property type="molecule type" value="Genomic_DNA"/>
</dbReference>
<evidence type="ECO:0000313" key="2">
    <source>
        <dbReference type="Proteomes" id="UP000887159"/>
    </source>
</evidence>